<keyword evidence="3" id="KW-0560">Oxidoreductase</keyword>
<sequence>MVKIAPLASWNNYPKQICTLHRPERYRQFSPDVESAIARGLGRSYGDAALNEGGQVFLSERLNRILVFDPVRGVLRAEAGVSLDEILRLIVPRGWFLPVSPGTRFVSLGGAVASDVHGKNHHCDGSFGAYVSAIQLALPGAGWVDCSPTANPEIFWATVGGMGLTGFIGEVELQLRPIASAYVRAQHHAASNLDGLFDLFADPDRDAPYTVAWIDCLSSGNKLGRGVLMTGHHAALQELPIGVRSRPYDLPAVKALSVPVNLPGWALNPLSVSLFNEAYFAAQARKRAPFIADLRSFFYPLDNIHHWNRIYGAGGFVQYQFVIPEPGASAALRELLKRIASSRHASFLAVLKRMGPAGSGMLSFPMLGYTLALDLSLRDPDLFKLLDELDELVIEHGGRVYLAKDARLSAASFRKMYPRYGEWLAVKNRLDPDHQVTSSMARRLQLGSAA</sequence>
<gene>
    <name evidence="5" type="ORF">IPK02_03470</name>
</gene>
<dbReference type="PANTHER" id="PTHR43762:SF1">
    <property type="entry name" value="D-ARABINONO-1,4-LACTONE OXIDASE"/>
    <property type="match status" value="1"/>
</dbReference>
<evidence type="ECO:0000256" key="2">
    <source>
        <dbReference type="ARBA" id="ARBA00022827"/>
    </source>
</evidence>
<dbReference type="InterPro" id="IPR006094">
    <property type="entry name" value="Oxid_FAD_bind_N"/>
</dbReference>
<dbReference type="Pfam" id="PF01565">
    <property type="entry name" value="FAD_binding_4"/>
    <property type="match status" value="1"/>
</dbReference>
<evidence type="ECO:0000256" key="3">
    <source>
        <dbReference type="ARBA" id="ARBA00023002"/>
    </source>
</evidence>
<dbReference type="InterPro" id="IPR007173">
    <property type="entry name" value="ALO_C"/>
</dbReference>
<dbReference type="AlphaFoldDB" id="A0A935T8X2"/>
<dbReference type="InterPro" id="IPR016164">
    <property type="entry name" value="FAD-linked_Oxase-like_C"/>
</dbReference>
<dbReference type="GO" id="GO:0071949">
    <property type="term" value="F:FAD binding"/>
    <property type="evidence" value="ECO:0007669"/>
    <property type="project" value="InterPro"/>
</dbReference>
<keyword evidence="1" id="KW-0285">Flavoprotein</keyword>
<dbReference type="PANTHER" id="PTHR43762">
    <property type="entry name" value="L-GULONOLACTONE OXIDASE"/>
    <property type="match status" value="1"/>
</dbReference>
<dbReference type="InterPro" id="IPR036318">
    <property type="entry name" value="FAD-bd_PCMH-like_sf"/>
</dbReference>
<organism evidence="5 6">
    <name type="scientific">Candidatus Accumulibacter affinis</name>
    <dbReference type="NCBI Taxonomy" id="2954384"/>
    <lineage>
        <taxon>Bacteria</taxon>
        <taxon>Pseudomonadati</taxon>
        <taxon>Pseudomonadota</taxon>
        <taxon>Betaproteobacteria</taxon>
        <taxon>Candidatus Accumulibacter</taxon>
    </lineage>
</organism>
<dbReference type="PROSITE" id="PS51387">
    <property type="entry name" value="FAD_PCMH"/>
    <property type="match status" value="1"/>
</dbReference>
<feature type="domain" description="FAD-binding PCMH-type" evidence="4">
    <location>
        <begin position="10"/>
        <end position="178"/>
    </location>
</feature>
<dbReference type="InterPro" id="IPR010031">
    <property type="entry name" value="FAD_lactone_oxidase-like"/>
</dbReference>
<dbReference type="Gene3D" id="3.30.465.10">
    <property type="match status" value="1"/>
</dbReference>
<evidence type="ECO:0000259" key="4">
    <source>
        <dbReference type="PROSITE" id="PS51387"/>
    </source>
</evidence>
<reference evidence="5 6" key="1">
    <citation type="submission" date="2020-10" db="EMBL/GenBank/DDBJ databases">
        <title>Connecting structure to function with the recovery of over 1000 high-quality activated sludge metagenome-assembled genomes encoding full-length rRNA genes using long-read sequencing.</title>
        <authorList>
            <person name="Singleton C.M."/>
            <person name="Petriglieri F."/>
            <person name="Kristensen J.M."/>
            <person name="Kirkegaard R.H."/>
            <person name="Michaelsen T.Y."/>
            <person name="Andersen M.H."/>
            <person name="Karst S.M."/>
            <person name="Dueholm M.S."/>
            <person name="Nielsen P.H."/>
            <person name="Albertsen M."/>
        </authorList>
    </citation>
    <scope>NUCLEOTIDE SEQUENCE [LARGE SCALE GENOMIC DNA]</scope>
    <source>
        <strain evidence="5">Fred_18-Q3-R57-64_BAT3C.720</strain>
    </source>
</reference>
<evidence type="ECO:0000313" key="6">
    <source>
        <dbReference type="Proteomes" id="UP000706151"/>
    </source>
</evidence>
<dbReference type="Proteomes" id="UP000706151">
    <property type="component" value="Unassembled WGS sequence"/>
</dbReference>
<dbReference type="SUPFAM" id="SSF56176">
    <property type="entry name" value="FAD-binding/transporter-associated domain-like"/>
    <property type="match status" value="1"/>
</dbReference>
<dbReference type="GO" id="GO:0016020">
    <property type="term" value="C:membrane"/>
    <property type="evidence" value="ECO:0007669"/>
    <property type="project" value="InterPro"/>
</dbReference>
<dbReference type="Pfam" id="PF04030">
    <property type="entry name" value="ALO"/>
    <property type="match status" value="1"/>
</dbReference>
<proteinExistence type="predicted"/>
<evidence type="ECO:0000313" key="5">
    <source>
        <dbReference type="EMBL" id="MBK7953103.1"/>
    </source>
</evidence>
<keyword evidence="2" id="KW-0274">FAD</keyword>
<accession>A0A935T8X2</accession>
<dbReference type="InterPro" id="IPR016166">
    <property type="entry name" value="FAD-bd_PCMH"/>
</dbReference>
<evidence type="ECO:0000256" key="1">
    <source>
        <dbReference type="ARBA" id="ARBA00022630"/>
    </source>
</evidence>
<dbReference type="SUPFAM" id="SSF55103">
    <property type="entry name" value="FAD-linked oxidases, C-terminal domain"/>
    <property type="match status" value="1"/>
</dbReference>
<dbReference type="InterPro" id="IPR016169">
    <property type="entry name" value="FAD-bd_PCMH_sub2"/>
</dbReference>
<comment type="caution">
    <text evidence="5">The sequence shown here is derived from an EMBL/GenBank/DDBJ whole genome shotgun (WGS) entry which is preliminary data.</text>
</comment>
<protein>
    <submittedName>
        <fullName evidence="5">FAD-binding oxidoreductase</fullName>
    </submittedName>
</protein>
<dbReference type="GO" id="GO:0003885">
    <property type="term" value="F:D-arabinono-1,4-lactone oxidase activity"/>
    <property type="evidence" value="ECO:0007669"/>
    <property type="project" value="InterPro"/>
</dbReference>
<dbReference type="EMBL" id="JADJOT010000002">
    <property type="protein sequence ID" value="MBK7953103.1"/>
    <property type="molecule type" value="Genomic_DNA"/>
</dbReference>
<name>A0A935T8X2_9PROT</name>